<feature type="region of interest" description="Disordered" evidence="1">
    <location>
        <begin position="48"/>
        <end position="78"/>
    </location>
</feature>
<sequence>MKGMQLEQQEGKERGVYWMDGRRRGVRCSRKLALYAVTGLGNKRATMVSRAKGEKKMIDGRGNGDDENTLAISRGEIL</sequence>
<accession>A0A5B7IK40</accession>
<protein>
    <submittedName>
        <fullName evidence="2">Uncharacterized protein</fullName>
    </submittedName>
</protein>
<dbReference type="Proteomes" id="UP000324222">
    <property type="component" value="Unassembled WGS sequence"/>
</dbReference>
<feature type="compositionally biased region" description="Basic and acidic residues" evidence="1">
    <location>
        <begin position="51"/>
        <end position="64"/>
    </location>
</feature>
<keyword evidence="3" id="KW-1185">Reference proteome</keyword>
<name>A0A5B7IK40_PORTR</name>
<evidence type="ECO:0000256" key="1">
    <source>
        <dbReference type="SAM" id="MobiDB-lite"/>
    </source>
</evidence>
<comment type="caution">
    <text evidence="2">The sequence shown here is derived from an EMBL/GenBank/DDBJ whole genome shotgun (WGS) entry which is preliminary data.</text>
</comment>
<evidence type="ECO:0000313" key="3">
    <source>
        <dbReference type="Proteomes" id="UP000324222"/>
    </source>
</evidence>
<dbReference type="AlphaFoldDB" id="A0A5B7IK40"/>
<evidence type="ECO:0000313" key="2">
    <source>
        <dbReference type="EMBL" id="MPC85801.1"/>
    </source>
</evidence>
<reference evidence="2 3" key="1">
    <citation type="submission" date="2019-05" db="EMBL/GenBank/DDBJ databases">
        <title>Another draft genome of Portunus trituberculatus and its Hox gene families provides insights of decapod evolution.</title>
        <authorList>
            <person name="Jeong J.-H."/>
            <person name="Song I."/>
            <person name="Kim S."/>
            <person name="Choi T."/>
            <person name="Kim D."/>
            <person name="Ryu S."/>
            <person name="Kim W."/>
        </authorList>
    </citation>
    <scope>NUCLEOTIDE SEQUENCE [LARGE SCALE GENOMIC DNA]</scope>
    <source>
        <tissue evidence="2">Muscle</tissue>
    </source>
</reference>
<proteinExistence type="predicted"/>
<gene>
    <name evidence="2" type="ORF">E2C01_080597</name>
</gene>
<organism evidence="2 3">
    <name type="scientific">Portunus trituberculatus</name>
    <name type="common">Swimming crab</name>
    <name type="synonym">Neptunus trituberculatus</name>
    <dbReference type="NCBI Taxonomy" id="210409"/>
    <lineage>
        <taxon>Eukaryota</taxon>
        <taxon>Metazoa</taxon>
        <taxon>Ecdysozoa</taxon>
        <taxon>Arthropoda</taxon>
        <taxon>Crustacea</taxon>
        <taxon>Multicrustacea</taxon>
        <taxon>Malacostraca</taxon>
        <taxon>Eumalacostraca</taxon>
        <taxon>Eucarida</taxon>
        <taxon>Decapoda</taxon>
        <taxon>Pleocyemata</taxon>
        <taxon>Brachyura</taxon>
        <taxon>Eubrachyura</taxon>
        <taxon>Portunoidea</taxon>
        <taxon>Portunidae</taxon>
        <taxon>Portuninae</taxon>
        <taxon>Portunus</taxon>
    </lineage>
</organism>
<dbReference type="EMBL" id="VSRR010069606">
    <property type="protein sequence ID" value="MPC85801.1"/>
    <property type="molecule type" value="Genomic_DNA"/>
</dbReference>